<dbReference type="AlphaFoldDB" id="A0A1B6PCT4"/>
<dbReference type="OMA" id="GHYWISM"/>
<evidence type="ECO:0000313" key="2">
    <source>
        <dbReference type="Proteomes" id="UP000000768"/>
    </source>
</evidence>
<reference evidence="2" key="2">
    <citation type="journal article" date="2018" name="Plant J.">
        <title>The Sorghum bicolor reference genome: improved assembly, gene annotations, a transcriptome atlas, and signatures of genome organization.</title>
        <authorList>
            <person name="McCormick R.F."/>
            <person name="Truong S.K."/>
            <person name="Sreedasyam A."/>
            <person name="Jenkins J."/>
            <person name="Shu S."/>
            <person name="Sims D."/>
            <person name="Kennedy M."/>
            <person name="Amirebrahimi M."/>
            <person name="Weers B.D."/>
            <person name="McKinley B."/>
            <person name="Mattison A."/>
            <person name="Morishige D.T."/>
            <person name="Grimwood J."/>
            <person name="Schmutz J."/>
            <person name="Mullet J.E."/>
        </authorList>
    </citation>
    <scope>NUCLEOTIDE SEQUENCE [LARGE SCALE GENOMIC DNA]</scope>
    <source>
        <strain evidence="2">cv. BTx623</strain>
    </source>
</reference>
<sequence length="110" mass="11884">MVPPASFVASSSLGPPRHCLRAPLGVVTKRRQILTVRLRILVPPVVAASSPWLPLDRGPMHPGDAPAVVATALFASSCGALVWRSLDVPHAWEVEHSAQSGHSFYWISRM</sequence>
<keyword evidence="2" id="KW-1185">Reference proteome</keyword>
<protein>
    <submittedName>
        <fullName evidence="1">Uncharacterized protein</fullName>
    </submittedName>
</protein>
<proteinExistence type="predicted"/>
<name>A0A1B6PCT4_SORBI</name>
<accession>A0A1B6PCT4</accession>
<dbReference type="EMBL" id="CM000767">
    <property type="protein sequence ID" value="KXG23509.1"/>
    <property type="molecule type" value="Genomic_DNA"/>
</dbReference>
<reference evidence="1 2" key="1">
    <citation type="journal article" date="2009" name="Nature">
        <title>The Sorghum bicolor genome and the diversification of grasses.</title>
        <authorList>
            <person name="Paterson A.H."/>
            <person name="Bowers J.E."/>
            <person name="Bruggmann R."/>
            <person name="Dubchak I."/>
            <person name="Grimwood J."/>
            <person name="Gundlach H."/>
            <person name="Haberer G."/>
            <person name="Hellsten U."/>
            <person name="Mitros T."/>
            <person name="Poliakov A."/>
            <person name="Schmutz J."/>
            <person name="Spannagl M."/>
            <person name="Tang H."/>
            <person name="Wang X."/>
            <person name="Wicker T."/>
            <person name="Bharti A.K."/>
            <person name="Chapman J."/>
            <person name="Feltus F.A."/>
            <person name="Gowik U."/>
            <person name="Grigoriev I.V."/>
            <person name="Lyons E."/>
            <person name="Maher C.A."/>
            <person name="Martis M."/>
            <person name="Narechania A."/>
            <person name="Otillar R.P."/>
            <person name="Penning B.W."/>
            <person name="Salamov A.A."/>
            <person name="Wang Y."/>
            <person name="Zhang L."/>
            <person name="Carpita N.C."/>
            <person name="Freeling M."/>
            <person name="Gingle A.R."/>
            <person name="Hash C.T."/>
            <person name="Keller B."/>
            <person name="Klein P."/>
            <person name="Kresovich S."/>
            <person name="McCann M.C."/>
            <person name="Ming R."/>
            <person name="Peterson D.G."/>
            <person name="Mehboob-ur-Rahman"/>
            <person name="Ware D."/>
            <person name="Westhoff P."/>
            <person name="Mayer K.F."/>
            <person name="Messing J."/>
            <person name="Rokhsar D.S."/>
        </authorList>
    </citation>
    <scope>NUCLEOTIDE SEQUENCE [LARGE SCALE GENOMIC DNA]</scope>
    <source>
        <strain evidence="2">cv. BTx623</strain>
    </source>
</reference>
<organism evidence="1 2">
    <name type="scientific">Sorghum bicolor</name>
    <name type="common">Sorghum</name>
    <name type="synonym">Sorghum vulgare</name>
    <dbReference type="NCBI Taxonomy" id="4558"/>
    <lineage>
        <taxon>Eukaryota</taxon>
        <taxon>Viridiplantae</taxon>
        <taxon>Streptophyta</taxon>
        <taxon>Embryophyta</taxon>
        <taxon>Tracheophyta</taxon>
        <taxon>Spermatophyta</taxon>
        <taxon>Magnoliopsida</taxon>
        <taxon>Liliopsida</taxon>
        <taxon>Poales</taxon>
        <taxon>Poaceae</taxon>
        <taxon>PACMAD clade</taxon>
        <taxon>Panicoideae</taxon>
        <taxon>Andropogonodae</taxon>
        <taxon>Andropogoneae</taxon>
        <taxon>Sorghinae</taxon>
        <taxon>Sorghum</taxon>
    </lineage>
</organism>
<dbReference type="InParanoid" id="A0A1B6PCT4"/>
<dbReference type="Proteomes" id="UP000000768">
    <property type="component" value="Chromosome 8"/>
</dbReference>
<evidence type="ECO:0000313" key="1">
    <source>
        <dbReference type="EMBL" id="KXG23509.1"/>
    </source>
</evidence>
<dbReference type="Gramene" id="KXG23509">
    <property type="protein sequence ID" value="KXG23509"/>
    <property type="gene ID" value="SORBI_3008G104900"/>
</dbReference>
<gene>
    <name evidence="1" type="ORF">SORBI_3008G104900</name>
</gene>